<dbReference type="InterPro" id="IPR036670">
    <property type="entry name" value="SecA_X-link_sf"/>
</dbReference>
<name>A0A1H8YUV0_9LACT</name>
<dbReference type="Gene3D" id="1.10.3060.10">
    <property type="entry name" value="Helical scaffold and wing domains of SecA"/>
    <property type="match status" value="1"/>
</dbReference>
<feature type="domain" description="SecA family profile" evidence="13">
    <location>
        <begin position="1"/>
        <end position="355"/>
    </location>
</feature>
<dbReference type="InterPro" id="IPR000185">
    <property type="entry name" value="SecA"/>
</dbReference>
<dbReference type="GO" id="GO:0005886">
    <property type="term" value="C:plasma membrane"/>
    <property type="evidence" value="ECO:0007669"/>
    <property type="project" value="TreeGrafter"/>
</dbReference>
<evidence type="ECO:0000259" key="13">
    <source>
        <dbReference type="PROSITE" id="PS51196"/>
    </source>
</evidence>
<dbReference type="SUPFAM" id="SSF81886">
    <property type="entry name" value="Helical scaffold and wing domains of SecA"/>
    <property type="match status" value="1"/>
</dbReference>
<dbReference type="GO" id="GO:0006886">
    <property type="term" value="P:intracellular protein transport"/>
    <property type="evidence" value="ECO:0007669"/>
    <property type="project" value="InterPro"/>
</dbReference>
<keyword evidence="7" id="KW-0067">ATP-binding</keyword>
<dbReference type="InterPro" id="IPR027417">
    <property type="entry name" value="P-loop_NTPase"/>
</dbReference>
<dbReference type="SUPFAM" id="SSF52540">
    <property type="entry name" value="P-loop containing nucleoside triphosphate hydrolases"/>
    <property type="match status" value="1"/>
</dbReference>
<keyword evidence="4" id="KW-1003">Cell membrane</keyword>
<dbReference type="AlphaFoldDB" id="A0A1H8YUV0"/>
<organism evidence="14 15">
    <name type="scientific">Ignavigranum ruoffiae</name>
    <dbReference type="NCBI Taxonomy" id="89093"/>
    <lineage>
        <taxon>Bacteria</taxon>
        <taxon>Bacillati</taxon>
        <taxon>Bacillota</taxon>
        <taxon>Bacilli</taxon>
        <taxon>Lactobacillales</taxon>
        <taxon>Aerococcaceae</taxon>
        <taxon>Ignavigranum</taxon>
    </lineage>
</organism>
<dbReference type="PANTHER" id="PTHR30612:SF0">
    <property type="entry name" value="CHLOROPLAST PROTEIN-TRANSPORTING ATPASE"/>
    <property type="match status" value="1"/>
</dbReference>
<dbReference type="GO" id="GO:0005829">
    <property type="term" value="C:cytosol"/>
    <property type="evidence" value="ECO:0007669"/>
    <property type="project" value="TreeGrafter"/>
</dbReference>
<dbReference type="InterPro" id="IPR001650">
    <property type="entry name" value="Helicase_C-like"/>
</dbReference>
<dbReference type="GO" id="GO:0043952">
    <property type="term" value="P:protein transport by the Sec complex"/>
    <property type="evidence" value="ECO:0007669"/>
    <property type="project" value="TreeGrafter"/>
</dbReference>
<evidence type="ECO:0000313" key="14">
    <source>
        <dbReference type="EMBL" id="SEP55811.1"/>
    </source>
</evidence>
<keyword evidence="15" id="KW-1185">Reference proteome</keyword>
<dbReference type="InterPro" id="IPR014018">
    <property type="entry name" value="SecA_motor_DEAD"/>
</dbReference>
<dbReference type="GO" id="GO:0017038">
    <property type="term" value="P:protein import"/>
    <property type="evidence" value="ECO:0007669"/>
    <property type="project" value="InterPro"/>
</dbReference>
<dbReference type="PROSITE" id="PS51196">
    <property type="entry name" value="SECA_MOTOR_DEAD"/>
    <property type="match status" value="1"/>
</dbReference>
<keyword evidence="11" id="KW-0472">Membrane</keyword>
<dbReference type="GO" id="GO:0031522">
    <property type="term" value="C:cell envelope Sec protein transport complex"/>
    <property type="evidence" value="ECO:0007669"/>
    <property type="project" value="TreeGrafter"/>
</dbReference>
<keyword evidence="5" id="KW-0963">Cytoplasm</keyword>
<keyword evidence="8" id="KW-0653">Protein transport</keyword>
<dbReference type="InterPro" id="IPR011130">
    <property type="entry name" value="SecA_preprotein_X-link_dom"/>
</dbReference>
<dbReference type="PANTHER" id="PTHR30612">
    <property type="entry name" value="SECA INNER MEMBRANE COMPONENT OF SEC PROTEIN SECRETION SYSTEM"/>
    <property type="match status" value="1"/>
</dbReference>
<keyword evidence="3" id="KW-0813">Transport</keyword>
<dbReference type="Proteomes" id="UP000198833">
    <property type="component" value="Unassembled WGS sequence"/>
</dbReference>
<dbReference type="Pfam" id="PF07516">
    <property type="entry name" value="SecA_SW"/>
    <property type="match status" value="1"/>
</dbReference>
<dbReference type="InterPro" id="IPR011116">
    <property type="entry name" value="SecA_Wing/Scaffold"/>
</dbReference>
<evidence type="ECO:0000259" key="12">
    <source>
        <dbReference type="PROSITE" id="PS51194"/>
    </source>
</evidence>
<dbReference type="EMBL" id="FOEN01000001">
    <property type="protein sequence ID" value="SEP55811.1"/>
    <property type="molecule type" value="Genomic_DNA"/>
</dbReference>
<gene>
    <name evidence="14" type="ORF">SAMN04488558_1018</name>
</gene>
<dbReference type="Pfam" id="PF07517">
    <property type="entry name" value="SecA_DEAD"/>
    <property type="match status" value="1"/>
</dbReference>
<dbReference type="InterPro" id="IPR044722">
    <property type="entry name" value="SecA_SF2_C"/>
</dbReference>
<evidence type="ECO:0000256" key="5">
    <source>
        <dbReference type="ARBA" id="ARBA00022490"/>
    </source>
</evidence>
<evidence type="ECO:0000256" key="9">
    <source>
        <dbReference type="ARBA" id="ARBA00022967"/>
    </source>
</evidence>
<dbReference type="STRING" id="89093.SAMN04488558_1018"/>
<evidence type="ECO:0000256" key="8">
    <source>
        <dbReference type="ARBA" id="ARBA00022927"/>
    </source>
</evidence>
<dbReference type="PROSITE" id="PS51194">
    <property type="entry name" value="HELICASE_CTER"/>
    <property type="match status" value="1"/>
</dbReference>
<evidence type="ECO:0000313" key="15">
    <source>
        <dbReference type="Proteomes" id="UP000198833"/>
    </source>
</evidence>
<keyword evidence="10" id="KW-0811">Translocation</keyword>
<dbReference type="Pfam" id="PF21090">
    <property type="entry name" value="P-loop_SecA"/>
    <property type="match status" value="2"/>
</dbReference>
<dbReference type="SMART" id="SM00957">
    <property type="entry name" value="SecA_DEAD"/>
    <property type="match status" value="1"/>
</dbReference>
<keyword evidence="6" id="KW-0547">Nucleotide-binding</keyword>
<dbReference type="Pfam" id="PF01043">
    <property type="entry name" value="SecA_PP_bind"/>
    <property type="match status" value="1"/>
</dbReference>
<dbReference type="CDD" id="cd18803">
    <property type="entry name" value="SF2_C_secA"/>
    <property type="match status" value="1"/>
</dbReference>
<evidence type="ECO:0000256" key="4">
    <source>
        <dbReference type="ARBA" id="ARBA00022475"/>
    </source>
</evidence>
<evidence type="ECO:0000256" key="7">
    <source>
        <dbReference type="ARBA" id="ARBA00022840"/>
    </source>
</evidence>
<dbReference type="GO" id="GO:0006605">
    <property type="term" value="P:protein targeting"/>
    <property type="evidence" value="ECO:0007669"/>
    <property type="project" value="InterPro"/>
</dbReference>
<protein>
    <submittedName>
        <fullName evidence="14">Preprotein translocase subunit SecA</fullName>
    </submittedName>
</protein>
<comment type="similarity">
    <text evidence="2">Belongs to the SecA family.</text>
</comment>
<comment type="subcellular location">
    <subcellularLocation>
        <location evidence="1">Membrane</location>
        <topology evidence="1">Peripheral membrane protein</topology>
    </subcellularLocation>
</comment>
<proteinExistence type="inferred from homology"/>
<dbReference type="SUPFAM" id="SSF81767">
    <property type="entry name" value="Pre-protein crosslinking domain of SecA"/>
    <property type="match status" value="1"/>
</dbReference>
<evidence type="ECO:0000256" key="10">
    <source>
        <dbReference type="ARBA" id="ARBA00023010"/>
    </source>
</evidence>
<evidence type="ECO:0000256" key="1">
    <source>
        <dbReference type="ARBA" id="ARBA00004170"/>
    </source>
</evidence>
<dbReference type="InterPro" id="IPR036266">
    <property type="entry name" value="SecA_Wing/Scaffold_sf"/>
</dbReference>
<sequence length="568" mass="65363">MPLIISGSPRVQSNLYQLSDQFVRMLEEGPDFRLDEERESVWLTGRGIQQAEEYFQIDNLYQSKYSELNRHILLALKAHHLFEEHRKYIIDQGEITLLNESSGRSLPGTRLQAGQHQAIETKESVKLTQEKRAMASITYQNLFKKFNRMSGMSGTVKVSEQEFNEVYGMEVIAVPTHRPVQRIDYPDRIYPNLEEKILASVKLLEEEHHTGRPILLAVGSVAMSRLYSNILLQKGIPHNVLNAYHIAKEAEIIAMAGHKDAVTIATPMAGRGTDIKLGPGVAELGGLLVIGTEKMVSQRIDLQLRGRSGRQGDPGASVFFASLEDDLIQKWGLVSDKILSRNIQRMSRFKRGKYQRLLNQAQAASDSHAKEIRQQATYMDESLSLQRDMIYREREILLNEDHPIPSHQLQAMAEQVFLNFLENSVINRQTVQNFIASHLTYEWLDLADEIDFSDQLSVKNYLIEIFQSELTKKRKDLKSDHEYHDFVRKALLKAIDVGWIEQVDYLQQFKQVVGTRQLAQKNILYEYHSEALKSYEWMCDYIYQKAVRYLCLSYIDTNPLGEIVVHFA</sequence>
<reference evidence="14 15" key="1">
    <citation type="submission" date="2016-10" db="EMBL/GenBank/DDBJ databases">
        <authorList>
            <person name="de Groot N.N."/>
        </authorList>
    </citation>
    <scope>NUCLEOTIDE SEQUENCE [LARGE SCALE GENOMIC DNA]</scope>
    <source>
        <strain evidence="14 15">DSM 15695</strain>
    </source>
</reference>
<feature type="domain" description="Helicase C-terminal" evidence="12">
    <location>
        <begin position="196"/>
        <end position="354"/>
    </location>
</feature>
<evidence type="ECO:0000256" key="3">
    <source>
        <dbReference type="ARBA" id="ARBA00022448"/>
    </source>
</evidence>
<keyword evidence="9" id="KW-1278">Translocase</keyword>
<dbReference type="PRINTS" id="PR00906">
    <property type="entry name" value="SECA"/>
</dbReference>
<evidence type="ECO:0000256" key="2">
    <source>
        <dbReference type="ARBA" id="ARBA00007650"/>
    </source>
</evidence>
<dbReference type="InterPro" id="IPR011115">
    <property type="entry name" value="SecA_DEAD"/>
</dbReference>
<dbReference type="Gene3D" id="3.40.50.300">
    <property type="entry name" value="P-loop containing nucleotide triphosphate hydrolases"/>
    <property type="match status" value="2"/>
</dbReference>
<dbReference type="GO" id="GO:0005524">
    <property type="term" value="F:ATP binding"/>
    <property type="evidence" value="ECO:0007669"/>
    <property type="project" value="UniProtKB-KW"/>
</dbReference>
<dbReference type="FunFam" id="3.40.50.300:FF:000429">
    <property type="entry name" value="Preprotein translocase subunit SecA"/>
    <property type="match status" value="1"/>
</dbReference>
<accession>A0A1H8YUV0</accession>
<dbReference type="Gene3D" id="3.90.1440.10">
    <property type="entry name" value="SecA, preprotein cross-linking domain"/>
    <property type="match status" value="1"/>
</dbReference>
<dbReference type="SMART" id="SM00958">
    <property type="entry name" value="SecA_PP_bind"/>
    <property type="match status" value="1"/>
</dbReference>
<evidence type="ECO:0000256" key="6">
    <source>
        <dbReference type="ARBA" id="ARBA00022741"/>
    </source>
</evidence>
<evidence type="ECO:0000256" key="11">
    <source>
        <dbReference type="ARBA" id="ARBA00023136"/>
    </source>
</evidence>